<evidence type="ECO:0000256" key="5">
    <source>
        <dbReference type="ARBA" id="ARBA00022989"/>
    </source>
</evidence>
<evidence type="ECO:0000313" key="10">
    <source>
        <dbReference type="EMBL" id="RYU13454.1"/>
    </source>
</evidence>
<dbReference type="Pfam" id="PF05977">
    <property type="entry name" value="MFS_3"/>
    <property type="match status" value="1"/>
</dbReference>
<feature type="transmembrane region" description="Helical" evidence="8">
    <location>
        <begin position="234"/>
        <end position="257"/>
    </location>
</feature>
<keyword evidence="6 8" id="KW-0472">Membrane</keyword>
<keyword evidence="5 8" id="KW-1133">Transmembrane helix</keyword>
<feature type="compositionally biased region" description="Low complexity" evidence="7">
    <location>
        <begin position="427"/>
        <end position="451"/>
    </location>
</feature>
<name>A0A4Q5J4J3_9ACTN</name>
<dbReference type="EMBL" id="SDPU01000018">
    <property type="protein sequence ID" value="RYU13454.1"/>
    <property type="molecule type" value="Genomic_DNA"/>
</dbReference>
<feature type="transmembrane region" description="Helical" evidence="8">
    <location>
        <begin position="269"/>
        <end position="292"/>
    </location>
</feature>
<dbReference type="AlphaFoldDB" id="A0A4Q5J4J3"/>
<evidence type="ECO:0000256" key="8">
    <source>
        <dbReference type="SAM" id="Phobius"/>
    </source>
</evidence>
<dbReference type="GO" id="GO:0005886">
    <property type="term" value="C:plasma membrane"/>
    <property type="evidence" value="ECO:0007669"/>
    <property type="project" value="UniProtKB-SubCell"/>
</dbReference>
<sequence>MTSRSRLVSVLRQRRDLRLLLAANVVSLCGDWVLGIGIAYAVYDLTGSTLASAGSLLAAFLPQVLVGPVAGVLVDRWDRRRTMVGANLAMALAVLPLVLVGDASTVWLLYPLLVLQSVVEVFFAPAEQAFLPRLVPDDELVTANALNAQAGQVARLVGGALGGVAAAAGGIPAVALLDVATFLVSALLISRIRTSGRVPAEPEGADAVAAVERRLTRFRTELVEGLQVVRGSRVLVVVLVFALITSTGEGIMGTLFAPFVNDVLGGSGQAYGVISGSQAIGGIVGGLVAASIGHRLSPVLLLGAGAMVFGAVDLAIFLYPLALGEIWWPAVLGMVLVGLPGALTMAGYTTLFQRATADASRGRAFSLVALCRTVAVLVGTTLAGFLGEQVGILPVLAFQGVGYVVAGAMVLLVLRASDGQARDEASRASSSGRAGWRSGSDASATSTTSVS</sequence>
<dbReference type="PANTHER" id="PTHR23513:SF9">
    <property type="entry name" value="ENTEROBACTIN EXPORTER ENTS"/>
    <property type="match status" value="1"/>
</dbReference>
<organism evidence="10 11">
    <name type="scientific">Nocardioides iriomotensis</name>
    <dbReference type="NCBI Taxonomy" id="715784"/>
    <lineage>
        <taxon>Bacteria</taxon>
        <taxon>Bacillati</taxon>
        <taxon>Actinomycetota</taxon>
        <taxon>Actinomycetes</taxon>
        <taxon>Propionibacteriales</taxon>
        <taxon>Nocardioidaceae</taxon>
        <taxon>Nocardioides</taxon>
    </lineage>
</organism>
<proteinExistence type="predicted"/>
<keyword evidence="4 8" id="KW-0812">Transmembrane</keyword>
<feature type="transmembrane region" description="Helical" evidence="8">
    <location>
        <begin position="49"/>
        <end position="74"/>
    </location>
</feature>
<feature type="domain" description="Major facilitator superfamily (MFS) profile" evidence="9">
    <location>
        <begin position="234"/>
        <end position="451"/>
    </location>
</feature>
<dbReference type="InterPro" id="IPR036259">
    <property type="entry name" value="MFS_trans_sf"/>
</dbReference>
<dbReference type="RefSeq" id="WP_129986415.1">
    <property type="nucleotide sequence ID" value="NZ_SDPU01000018.1"/>
</dbReference>
<evidence type="ECO:0000256" key="2">
    <source>
        <dbReference type="ARBA" id="ARBA00022448"/>
    </source>
</evidence>
<keyword evidence="2" id="KW-0813">Transport</keyword>
<dbReference type="OrthoDB" id="3810421at2"/>
<evidence type="ECO:0000313" key="11">
    <source>
        <dbReference type="Proteomes" id="UP000291189"/>
    </source>
</evidence>
<reference evidence="10 11" key="1">
    <citation type="submission" date="2019-01" db="EMBL/GenBank/DDBJ databases">
        <title>Nocardioides guangzhouensis sp. nov., an actinobacterium isolated from soil.</title>
        <authorList>
            <person name="Fu Y."/>
            <person name="Cai Y."/>
            <person name="Lin Z."/>
            <person name="Chen P."/>
        </authorList>
    </citation>
    <scope>NUCLEOTIDE SEQUENCE [LARGE SCALE GENOMIC DNA]</scope>
    <source>
        <strain evidence="10 11">NBRC 105384</strain>
    </source>
</reference>
<dbReference type="PANTHER" id="PTHR23513">
    <property type="entry name" value="INTEGRAL MEMBRANE EFFLUX PROTEIN-RELATED"/>
    <property type="match status" value="1"/>
</dbReference>
<feature type="region of interest" description="Disordered" evidence="7">
    <location>
        <begin position="422"/>
        <end position="451"/>
    </location>
</feature>
<dbReference type="CDD" id="cd06173">
    <property type="entry name" value="MFS_MefA_like"/>
    <property type="match status" value="1"/>
</dbReference>
<evidence type="ECO:0000259" key="9">
    <source>
        <dbReference type="PROSITE" id="PS50850"/>
    </source>
</evidence>
<feature type="transmembrane region" description="Helical" evidence="8">
    <location>
        <begin position="392"/>
        <end position="414"/>
    </location>
</feature>
<dbReference type="PROSITE" id="PS50850">
    <property type="entry name" value="MFS"/>
    <property type="match status" value="1"/>
</dbReference>
<evidence type="ECO:0000256" key="7">
    <source>
        <dbReference type="SAM" id="MobiDB-lite"/>
    </source>
</evidence>
<feature type="transmembrane region" description="Helical" evidence="8">
    <location>
        <begin position="326"/>
        <end position="352"/>
    </location>
</feature>
<dbReference type="Proteomes" id="UP000291189">
    <property type="component" value="Unassembled WGS sequence"/>
</dbReference>
<evidence type="ECO:0000256" key="4">
    <source>
        <dbReference type="ARBA" id="ARBA00022692"/>
    </source>
</evidence>
<dbReference type="GO" id="GO:0022857">
    <property type="term" value="F:transmembrane transporter activity"/>
    <property type="evidence" value="ECO:0007669"/>
    <property type="project" value="InterPro"/>
</dbReference>
<evidence type="ECO:0000256" key="6">
    <source>
        <dbReference type="ARBA" id="ARBA00023136"/>
    </source>
</evidence>
<feature type="transmembrane region" description="Helical" evidence="8">
    <location>
        <begin position="21"/>
        <end position="43"/>
    </location>
</feature>
<comment type="subcellular location">
    <subcellularLocation>
        <location evidence="1">Cell inner membrane</location>
        <topology evidence="1">Multi-pass membrane protein</topology>
    </subcellularLocation>
</comment>
<keyword evidence="11" id="KW-1185">Reference proteome</keyword>
<evidence type="ECO:0000256" key="3">
    <source>
        <dbReference type="ARBA" id="ARBA00022475"/>
    </source>
</evidence>
<dbReference type="PRINTS" id="PR01988">
    <property type="entry name" value="EXPORTERBACE"/>
</dbReference>
<dbReference type="InterPro" id="IPR022324">
    <property type="entry name" value="Bacilysin_exporter_BacE_put"/>
</dbReference>
<protein>
    <submittedName>
        <fullName evidence="10">MFS transporter</fullName>
    </submittedName>
</protein>
<dbReference type="Gene3D" id="1.20.1250.20">
    <property type="entry name" value="MFS general substrate transporter like domains"/>
    <property type="match status" value="1"/>
</dbReference>
<evidence type="ECO:0000256" key="1">
    <source>
        <dbReference type="ARBA" id="ARBA00004429"/>
    </source>
</evidence>
<feature type="transmembrane region" description="Helical" evidence="8">
    <location>
        <begin position="164"/>
        <end position="189"/>
    </location>
</feature>
<feature type="transmembrane region" description="Helical" evidence="8">
    <location>
        <begin position="364"/>
        <end position="386"/>
    </location>
</feature>
<accession>A0A4Q5J4J3</accession>
<feature type="transmembrane region" description="Helical" evidence="8">
    <location>
        <begin position="86"/>
        <end position="110"/>
    </location>
</feature>
<dbReference type="SUPFAM" id="SSF103473">
    <property type="entry name" value="MFS general substrate transporter"/>
    <property type="match status" value="1"/>
</dbReference>
<comment type="caution">
    <text evidence="10">The sequence shown here is derived from an EMBL/GenBank/DDBJ whole genome shotgun (WGS) entry which is preliminary data.</text>
</comment>
<gene>
    <name evidence="10" type="ORF">ETU37_06380</name>
</gene>
<dbReference type="InterPro" id="IPR010290">
    <property type="entry name" value="TM_effector"/>
</dbReference>
<feature type="transmembrane region" description="Helical" evidence="8">
    <location>
        <begin position="299"/>
        <end position="320"/>
    </location>
</feature>
<keyword evidence="3" id="KW-1003">Cell membrane</keyword>
<dbReference type="InterPro" id="IPR020846">
    <property type="entry name" value="MFS_dom"/>
</dbReference>